<evidence type="ECO:0000313" key="2">
    <source>
        <dbReference type="Proteomes" id="UP000184406"/>
    </source>
</evidence>
<name>A0A1M5ATQ5_9FLAO</name>
<sequence>MVKKILYGLLKKFKFLPQKTFIKIYYEYYSGKKLDLDNPVEFYEKISWYKVFFRPKILNQLVDKYAVKAYVEDKIGKQYLNETLAVYDRSSEVDFDKLPDQFVIKGVHGYHFNLIVKDKKKLNKIKSRYLLKKWMSKNQYYRGGKEWAYKDVKPRLIAEKYLEEMGKEVLNDYKFFCFDGSPKFVQIDIDRGSKNSRCYYDMEWNKLDLYTQKIPYYEGEIDRPENFGEMKIVAQKLAANLPFTRVDLYSIQGKTLFGEMTFYPSDARNSFLPEKYNKIIGDYFVLPEIPKGQKYITSLVTD</sequence>
<reference evidence="2" key="1">
    <citation type="submission" date="2016-11" db="EMBL/GenBank/DDBJ databases">
        <authorList>
            <person name="Varghese N."/>
            <person name="Submissions S."/>
        </authorList>
    </citation>
    <scope>NUCLEOTIDE SEQUENCE [LARGE SCALE GENOMIC DNA]</scope>
    <source>
        <strain evidence="2">DSM 17539</strain>
    </source>
</reference>
<proteinExistence type="predicted"/>
<accession>A0A1M5ATQ5</accession>
<dbReference type="RefSeq" id="WP_072861981.1">
    <property type="nucleotide sequence ID" value="NZ_FQUX01000003.1"/>
</dbReference>
<dbReference type="Proteomes" id="UP000184406">
    <property type="component" value="Unassembled WGS sequence"/>
</dbReference>
<evidence type="ECO:0000313" key="1">
    <source>
        <dbReference type="EMBL" id="SHF33613.1"/>
    </source>
</evidence>
<keyword evidence="2" id="KW-1185">Reference proteome</keyword>
<dbReference type="InterPro" id="IPR029465">
    <property type="entry name" value="ATPgrasp_TupA"/>
</dbReference>
<dbReference type="EMBL" id="FQUX01000003">
    <property type="protein sequence ID" value="SHF33613.1"/>
    <property type="molecule type" value="Genomic_DNA"/>
</dbReference>
<dbReference type="OrthoDB" id="9791827at2"/>
<dbReference type="AlphaFoldDB" id="A0A1M5ATQ5"/>
<organism evidence="1 2">
    <name type="scientific">Arenibacter palladensis</name>
    <dbReference type="NCBI Taxonomy" id="237373"/>
    <lineage>
        <taxon>Bacteria</taxon>
        <taxon>Pseudomonadati</taxon>
        <taxon>Bacteroidota</taxon>
        <taxon>Flavobacteriia</taxon>
        <taxon>Flavobacteriales</taxon>
        <taxon>Flavobacteriaceae</taxon>
        <taxon>Arenibacter</taxon>
    </lineage>
</organism>
<gene>
    <name evidence="1" type="ORF">SAMN03080594_103389</name>
</gene>
<protein>
    <submittedName>
        <fullName evidence="1">TupA-like ATPgrasp</fullName>
    </submittedName>
</protein>
<dbReference type="Pfam" id="PF14305">
    <property type="entry name" value="ATPgrasp_TupA"/>
    <property type="match status" value="1"/>
</dbReference>